<keyword evidence="6" id="KW-0393">Immunoglobulin domain</keyword>
<name>A0A3P6SZT9_CYLGO</name>
<dbReference type="InterPro" id="IPR003599">
    <property type="entry name" value="Ig_sub"/>
</dbReference>
<gene>
    <name evidence="9" type="ORF">CGOC_LOCUS6926</name>
</gene>
<evidence type="ECO:0000256" key="2">
    <source>
        <dbReference type="ARBA" id="ARBA00006692"/>
    </source>
</evidence>
<keyword evidence="4" id="KW-0677">Repeat</keyword>
<dbReference type="PANTHER" id="PTHR47633:SF4">
    <property type="entry name" value="MYOPALLADIN ISOFORM X1"/>
    <property type="match status" value="1"/>
</dbReference>
<dbReference type="PANTHER" id="PTHR47633">
    <property type="entry name" value="IMMUNOGLOBULIN"/>
    <property type="match status" value="1"/>
</dbReference>
<evidence type="ECO:0000256" key="4">
    <source>
        <dbReference type="ARBA" id="ARBA00022737"/>
    </source>
</evidence>
<evidence type="ECO:0000256" key="6">
    <source>
        <dbReference type="ARBA" id="ARBA00023319"/>
    </source>
</evidence>
<evidence type="ECO:0000313" key="10">
    <source>
        <dbReference type="Proteomes" id="UP000271889"/>
    </source>
</evidence>
<dbReference type="Proteomes" id="UP000271889">
    <property type="component" value="Unassembled WGS sequence"/>
</dbReference>
<accession>A0A3P6SZT9</accession>
<dbReference type="InterPro" id="IPR036179">
    <property type="entry name" value="Ig-like_dom_sf"/>
</dbReference>
<protein>
    <recommendedName>
        <fullName evidence="8">Ig-like domain-containing protein</fullName>
    </recommendedName>
</protein>
<feature type="non-terminal residue" evidence="9">
    <location>
        <position position="153"/>
    </location>
</feature>
<evidence type="ECO:0000256" key="3">
    <source>
        <dbReference type="ARBA" id="ARBA00022490"/>
    </source>
</evidence>
<sequence length="153" mass="17105">MKPDGTATLLIPQCTMDDEGIYRVIATNPSGSAHDKGNATVKRAPRDADRRVPTDEFDANKVPRLLEPLENVKVPEKQPFRLRCKFGGEKLSIKWFKDGERVFPYGRLQLIESPDGECELVVQSASRQDAGCYRCVAENVYGSARTNCEVFVI</sequence>
<keyword evidence="10" id="KW-1185">Reference proteome</keyword>
<dbReference type="Pfam" id="PF07679">
    <property type="entry name" value="I-set"/>
    <property type="match status" value="1"/>
</dbReference>
<evidence type="ECO:0000256" key="7">
    <source>
        <dbReference type="SAM" id="MobiDB-lite"/>
    </source>
</evidence>
<reference evidence="9 10" key="1">
    <citation type="submission" date="2018-11" db="EMBL/GenBank/DDBJ databases">
        <authorList>
            <consortium name="Pathogen Informatics"/>
        </authorList>
    </citation>
    <scope>NUCLEOTIDE SEQUENCE [LARGE SCALE GENOMIC DNA]</scope>
</reference>
<feature type="region of interest" description="Disordered" evidence="7">
    <location>
        <begin position="28"/>
        <end position="57"/>
    </location>
</feature>
<dbReference type="Gene3D" id="2.60.40.10">
    <property type="entry name" value="Immunoglobulins"/>
    <property type="match status" value="2"/>
</dbReference>
<dbReference type="InterPro" id="IPR003598">
    <property type="entry name" value="Ig_sub2"/>
</dbReference>
<organism evidence="9 10">
    <name type="scientific">Cylicostephanus goldi</name>
    <name type="common">Nematode worm</name>
    <dbReference type="NCBI Taxonomy" id="71465"/>
    <lineage>
        <taxon>Eukaryota</taxon>
        <taxon>Metazoa</taxon>
        <taxon>Ecdysozoa</taxon>
        <taxon>Nematoda</taxon>
        <taxon>Chromadorea</taxon>
        <taxon>Rhabditida</taxon>
        <taxon>Rhabditina</taxon>
        <taxon>Rhabditomorpha</taxon>
        <taxon>Strongyloidea</taxon>
        <taxon>Strongylidae</taxon>
        <taxon>Cylicostephanus</taxon>
    </lineage>
</organism>
<dbReference type="SUPFAM" id="SSF48726">
    <property type="entry name" value="Immunoglobulin"/>
    <property type="match status" value="2"/>
</dbReference>
<comment type="similarity">
    <text evidence="2">Belongs to the protein kinase superfamily. CAMK Ser/Thr protein kinase family.</text>
</comment>
<dbReference type="InterPro" id="IPR007110">
    <property type="entry name" value="Ig-like_dom"/>
</dbReference>
<evidence type="ECO:0000259" key="8">
    <source>
        <dbReference type="PROSITE" id="PS50835"/>
    </source>
</evidence>
<dbReference type="FunFam" id="2.60.40.10:FF:000345">
    <property type="entry name" value="Muscle M-line assembly protein unc-89"/>
    <property type="match status" value="1"/>
</dbReference>
<feature type="domain" description="Ig-like" evidence="8">
    <location>
        <begin position="63"/>
        <end position="151"/>
    </location>
</feature>
<dbReference type="PROSITE" id="PS50835">
    <property type="entry name" value="IG_LIKE"/>
    <property type="match status" value="1"/>
</dbReference>
<dbReference type="GO" id="GO:0030017">
    <property type="term" value="C:sarcomere"/>
    <property type="evidence" value="ECO:0007669"/>
    <property type="project" value="UniProtKB-SubCell"/>
</dbReference>
<dbReference type="InterPro" id="IPR013783">
    <property type="entry name" value="Ig-like_fold"/>
</dbReference>
<feature type="compositionally biased region" description="Basic and acidic residues" evidence="7">
    <location>
        <begin position="44"/>
        <end position="57"/>
    </location>
</feature>
<evidence type="ECO:0000313" key="9">
    <source>
        <dbReference type="EMBL" id="VDK73300.1"/>
    </source>
</evidence>
<dbReference type="EMBL" id="UYRV01023284">
    <property type="protein sequence ID" value="VDK73300.1"/>
    <property type="molecule type" value="Genomic_DNA"/>
</dbReference>
<dbReference type="OrthoDB" id="5969272at2759"/>
<dbReference type="SMART" id="SM00408">
    <property type="entry name" value="IGc2"/>
    <property type="match status" value="1"/>
</dbReference>
<evidence type="ECO:0000256" key="1">
    <source>
        <dbReference type="ARBA" id="ARBA00004204"/>
    </source>
</evidence>
<dbReference type="SMART" id="SM00409">
    <property type="entry name" value="IG"/>
    <property type="match status" value="1"/>
</dbReference>
<dbReference type="AlphaFoldDB" id="A0A3P6SZT9"/>
<comment type="subcellular location">
    <subcellularLocation>
        <location evidence="1">Cytoplasm</location>
        <location evidence="1">Myofibril</location>
        <location evidence="1">Sarcomere</location>
    </subcellularLocation>
</comment>
<proteinExistence type="inferred from homology"/>
<keyword evidence="3" id="KW-0963">Cytoplasm</keyword>
<evidence type="ECO:0000256" key="5">
    <source>
        <dbReference type="ARBA" id="ARBA00023157"/>
    </source>
</evidence>
<keyword evidence="5" id="KW-1015">Disulfide bond</keyword>
<dbReference type="InterPro" id="IPR013098">
    <property type="entry name" value="Ig_I-set"/>
</dbReference>